<protein>
    <submittedName>
        <fullName evidence="2">Uncharacterized protein</fullName>
    </submittedName>
</protein>
<comment type="caution">
    <text evidence="2">The sequence shown here is derived from an EMBL/GenBank/DDBJ whole genome shotgun (WGS) entry which is preliminary data.</text>
</comment>
<feature type="compositionally biased region" description="Basic and acidic residues" evidence="1">
    <location>
        <begin position="1"/>
        <end position="18"/>
    </location>
</feature>
<evidence type="ECO:0000313" key="3">
    <source>
        <dbReference type="Proteomes" id="UP001500540"/>
    </source>
</evidence>
<reference evidence="3" key="1">
    <citation type="journal article" date="2019" name="Int. J. Syst. Evol. Microbiol.">
        <title>The Global Catalogue of Microorganisms (GCM) 10K type strain sequencing project: providing services to taxonomists for standard genome sequencing and annotation.</title>
        <authorList>
            <consortium name="The Broad Institute Genomics Platform"/>
            <consortium name="The Broad Institute Genome Sequencing Center for Infectious Disease"/>
            <person name="Wu L."/>
            <person name="Ma J."/>
        </authorList>
    </citation>
    <scope>NUCLEOTIDE SEQUENCE [LARGE SCALE GENOMIC DNA]</scope>
    <source>
        <strain evidence="3">JCM 16950</strain>
    </source>
</reference>
<organism evidence="2 3">
    <name type="scientific">Microbacterium kribbense</name>
    <dbReference type="NCBI Taxonomy" id="433645"/>
    <lineage>
        <taxon>Bacteria</taxon>
        <taxon>Bacillati</taxon>
        <taxon>Actinomycetota</taxon>
        <taxon>Actinomycetes</taxon>
        <taxon>Micrococcales</taxon>
        <taxon>Microbacteriaceae</taxon>
        <taxon>Microbacterium</taxon>
    </lineage>
</organism>
<dbReference type="Proteomes" id="UP001500540">
    <property type="component" value="Unassembled WGS sequence"/>
</dbReference>
<proteinExistence type="predicted"/>
<keyword evidence="3" id="KW-1185">Reference proteome</keyword>
<gene>
    <name evidence="2" type="ORF">GCM10022240_14860</name>
</gene>
<dbReference type="EMBL" id="BAABAF010000005">
    <property type="protein sequence ID" value="GAA3763532.1"/>
    <property type="molecule type" value="Genomic_DNA"/>
</dbReference>
<evidence type="ECO:0000256" key="1">
    <source>
        <dbReference type="SAM" id="MobiDB-lite"/>
    </source>
</evidence>
<sequence>MREHELSYKSKSLQEKRLRGTPQKAHDCQTSNSTVMLWSPTVAVRLAHMSHDLPRERGPGSYGSIRHWAQSRQAGSWCIPAPVRLGNFVNAIRQDDAELLPQHAQTRTLAAMGRPVRRGFAYTPTQ</sequence>
<accession>A0ABP7GG24</accession>
<feature type="region of interest" description="Disordered" evidence="1">
    <location>
        <begin position="1"/>
        <end position="28"/>
    </location>
</feature>
<evidence type="ECO:0000313" key="2">
    <source>
        <dbReference type="EMBL" id="GAA3763532.1"/>
    </source>
</evidence>
<name>A0ABP7GG24_9MICO</name>